<accession>A0AA36DHC0</accession>
<proteinExistence type="predicted"/>
<reference evidence="1" key="1">
    <citation type="submission" date="2023-06" db="EMBL/GenBank/DDBJ databases">
        <authorList>
            <person name="Delattre M."/>
        </authorList>
    </citation>
    <scope>NUCLEOTIDE SEQUENCE</scope>
    <source>
        <strain evidence="1">AF72</strain>
    </source>
</reference>
<feature type="non-terminal residue" evidence="1">
    <location>
        <position position="1"/>
    </location>
</feature>
<comment type="caution">
    <text evidence="1">The sequence shown here is derived from an EMBL/GenBank/DDBJ whole genome shotgun (WGS) entry which is preliminary data.</text>
</comment>
<evidence type="ECO:0000313" key="1">
    <source>
        <dbReference type="EMBL" id="CAJ0587248.1"/>
    </source>
</evidence>
<organism evidence="1 2">
    <name type="scientific">Mesorhabditis spiculigera</name>
    <dbReference type="NCBI Taxonomy" id="96644"/>
    <lineage>
        <taxon>Eukaryota</taxon>
        <taxon>Metazoa</taxon>
        <taxon>Ecdysozoa</taxon>
        <taxon>Nematoda</taxon>
        <taxon>Chromadorea</taxon>
        <taxon>Rhabditida</taxon>
        <taxon>Rhabditina</taxon>
        <taxon>Rhabditomorpha</taxon>
        <taxon>Rhabditoidea</taxon>
        <taxon>Rhabditidae</taxon>
        <taxon>Mesorhabditinae</taxon>
        <taxon>Mesorhabditis</taxon>
    </lineage>
</organism>
<sequence>MPGESNFVIEDQILGTSITWEMVETDFQKAFEVPSRCGPNRDARMIENGEKGNTSLLIRADFDWDTKEEVLPKTALLKIISCDKFKSVGANNAQMNFRGEKERAAWMHNAEWNLYERARECPEFAEIAKLPAYYCGRAFDEALEAGYLAMEFLEGAVCLPAYGVLGVDEVKQLVHLSSATEDISKFISASLSPVDYQNSKAELLRYYYKTMEKEVKHHLLPWKGHEEFLQEHEKCMPLMGLISLPIAFYYEDKIFRDFPGATSEKEAAQELFRDKLFSSLDEIEAAVKKHYI</sequence>
<dbReference type="PANTHER" id="PTHR23020:SF8">
    <property type="entry name" value="CHK KINASE-LIKE DOMAIN-CONTAINING PROTEIN"/>
    <property type="match status" value="1"/>
</dbReference>
<keyword evidence="2" id="KW-1185">Reference proteome</keyword>
<protein>
    <submittedName>
        <fullName evidence="1">Uncharacterized protein</fullName>
    </submittedName>
</protein>
<dbReference type="Proteomes" id="UP001177023">
    <property type="component" value="Unassembled WGS sequence"/>
</dbReference>
<dbReference type="InterPro" id="IPR052961">
    <property type="entry name" value="Oxido-Kinase-like_Enzymes"/>
</dbReference>
<dbReference type="EMBL" id="CATQJA010002709">
    <property type="protein sequence ID" value="CAJ0587248.1"/>
    <property type="molecule type" value="Genomic_DNA"/>
</dbReference>
<evidence type="ECO:0000313" key="2">
    <source>
        <dbReference type="Proteomes" id="UP001177023"/>
    </source>
</evidence>
<name>A0AA36DHC0_9BILA</name>
<dbReference type="AlphaFoldDB" id="A0AA36DHC0"/>
<gene>
    <name evidence="1" type="ORF">MSPICULIGERA_LOCUS25225</name>
</gene>
<dbReference type="InterPro" id="IPR012877">
    <property type="entry name" value="Dhs-27"/>
</dbReference>
<dbReference type="PANTHER" id="PTHR23020">
    <property type="entry name" value="UNCHARACTERIZED NUCLEAR HORMONE RECEPTOR-RELATED"/>
    <property type="match status" value="1"/>
</dbReference>
<dbReference type="Pfam" id="PF07914">
    <property type="entry name" value="DUF1679"/>
    <property type="match status" value="1"/>
</dbReference>